<dbReference type="GeneID" id="16359171"/>
<accession>S5Y6I7</accession>
<keyword evidence="2" id="KW-1185">Reference proteome</keyword>
<sequence>MLDQIKVPNENKGSKQERLQLVVDQVVDSLPTTVRLLAGSYLNSFRQVLESEQQDIDGNIDNALSRLREYIDYIQYGHDQENE</sequence>
<protein>
    <submittedName>
        <fullName evidence="1">Uncharacterized protein</fullName>
    </submittedName>
</protein>
<dbReference type="OrthoDB" id="35360at10239"/>
<reference evidence="1 2" key="1">
    <citation type="journal article" date="2013" name="J. Bacteriol.">
        <title>Identification of a Ligand on the Wip1 Bacteriophage Highly Specific for a Receptor on Bacillus anthracis.</title>
        <authorList>
            <person name="Kan S."/>
            <person name="Fornelos N."/>
            <person name="Schuch R."/>
            <person name="Fischetti V.A."/>
        </authorList>
    </citation>
    <scope>NUCLEOTIDE SEQUENCE [LARGE SCALE GENOMIC DNA]</scope>
</reference>
<dbReference type="EMBL" id="KF188458">
    <property type="protein sequence ID" value="AGT13367.1"/>
    <property type="molecule type" value="Genomic_DNA"/>
</dbReference>
<dbReference type="KEGG" id="vg:16359171"/>
<dbReference type="RefSeq" id="YP_008433306.1">
    <property type="nucleotide sequence ID" value="NC_022094.1"/>
</dbReference>
<name>S5Y6I7_9VIRU</name>
<evidence type="ECO:0000313" key="2">
    <source>
        <dbReference type="Proteomes" id="UP000015547"/>
    </source>
</evidence>
<dbReference type="Proteomes" id="UP000015547">
    <property type="component" value="Segment"/>
</dbReference>
<evidence type="ECO:0000313" key="1">
    <source>
        <dbReference type="EMBL" id="AGT13367.1"/>
    </source>
</evidence>
<organism evidence="1 2">
    <name type="scientific">Bacillus phage Wip1</name>
    <dbReference type="NCBI Taxonomy" id="663237"/>
    <lineage>
        <taxon>Viruses</taxon>
        <taxon>Varidnaviria</taxon>
        <taxon>Bamfordvirae</taxon>
        <taxon>Preplasmiviricota</taxon>
        <taxon>Prepoliviricotina</taxon>
        <taxon>Tectiliviricetes</taxon>
        <taxon>Kalamavirales</taxon>
        <taxon>Tectiviridae</taxon>
        <taxon>Betatectivirus</taxon>
        <taxon>Betatectivirus Wip1</taxon>
    </lineage>
</organism>
<proteinExistence type="predicted"/>